<dbReference type="EMBL" id="BSXS01014659">
    <property type="protein sequence ID" value="GMF05794.1"/>
    <property type="molecule type" value="Genomic_DNA"/>
</dbReference>
<keyword evidence="2" id="KW-1185">Reference proteome</keyword>
<name>A0ACB5UAQ0_AMBMO</name>
<evidence type="ECO:0000313" key="2">
    <source>
        <dbReference type="Proteomes" id="UP001165064"/>
    </source>
</evidence>
<proteinExistence type="predicted"/>
<organism evidence="1 2">
    <name type="scientific">Ambrosiozyma monospora</name>
    <name type="common">Yeast</name>
    <name type="synonym">Endomycopsis monosporus</name>
    <dbReference type="NCBI Taxonomy" id="43982"/>
    <lineage>
        <taxon>Eukaryota</taxon>
        <taxon>Fungi</taxon>
        <taxon>Dikarya</taxon>
        <taxon>Ascomycota</taxon>
        <taxon>Saccharomycotina</taxon>
        <taxon>Pichiomycetes</taxon>
        <taxon>Pichiales</taxon>
        <taxon>Pichiaceae</taxon>
        <taxon>Ambrosiozyma</taxon>
    </lineage>
</organism>
<comment type="caution">
    <text evidence="1">The sequence shown here is derived from an EMBL/GenBank/DDBJ whole genome shotgun (WGS) entry which is preliminary data.</text>
</comment>
<dbReference type="Proteomes" id="UP001165064">
    <property type="component" value="Unassembled WGS sequence"/>
</dbReference>
<reference evidence="1" key="1">
    <citation type="submission" date="2023-04" db="EMBL/GenBank/DDBJ databases">
        <title>Ambrosiozyma monospora NBRC 10751.</title>
        <authorList>
            <person name="Ichikawa N."/>
            <person name="Sato H."/>
            <person name="Tonouchi N."/>
        </authorList>
    </citation>
    <scope>NUCLEOTIDE SEQUENCE</scope>
    <source>
        <strain evidence="1">NBRC 10751</strain>
    </source>
</reference>
<evidence type="ECO:0000313" key="1">
    <source>
        <dbReference type="EMBL" id="GMF05794.1"/>
    </source>
</evidence>
<accession>A0ACB5UAQ0</accession>
<sequence>MKLYEEILERTPNYISAKLRWLLLACTSENKVIKDEITELLEKVDDDLDVRSFYGWYVKKFGKKHQINTDKSKDIESEHHRDTLNKHDSHDCYALVSLGNIYCSLAREIKDATKKDQYYTRAAQLYQKTLTIDSHNAFAAQGVANIFADKKQSVPKGY</sequence>
<gene>
    <name evidence="1" type="ORF">Amon02_001246400</name>
</gene>
<protein>
    <submittedName>
        <fullName evidence="1">Unnamed protein product</fullName>
    </submittedName>
</protein>